<dbReference type="InterPro" id="IPR000711">
    <property type="entry name" value="ATPase_OSCP/dsu"/>
</dbReference>
<organism evidence="7">
    <name type="scientific">marine sediment metagenome</name>
    <dbReference type="NCBI Taxonomy" id="412755"/>
    <lineage>
        <taxon>unclassified sequences</taxon>
        <taxon>metagenomes</taxon>
        <taxon>ecological metagenomes</taxon>
    </lineage>
</organism>
<accession>X0TU82</accession>
<evidence type="ECO:0000256" key="4">
    <source>
        <dbReference type="ARBA" id="ARBA00023065"/>
    </source>
</evidence>
<evidence type="ECO:0000256" key="3">
    <source>
        <dbReference type="ARBA" id="ARBA00022781"/>
    </source>
</evidence>
<dbReference type="AlphaFoldDB" id="X0TU82"/>
<reference evidence="7" key="1">
    <citation type="journal article" date="2014" name="Front. Microbiol.">
        <title>High frequency of phylogenetically diverse reductive dehalogenase-homologous genes in deep subseafloor sedimentary metagenomes.</title>
        <authorList>
            <person name="Kawai M."/>
            <person name="Futagami T."/>
            <person name="Toyoda A."/>
            <person name="Takaki Y."/>
            <person name="Nishi S."/>
            <person name="Hori S."/>
            <person name="Arai W."/>
            <person name="Tsubouchi T."/>
            <person name="Morono Y."/>
            <person name="Uchiyama I."/>
            <person name="Ito T."/>
            <person name="Fujiyama A."/>
            <person name="Inagaki F."/>
            <person name="Takami H."/>
        </authorList>
    </citation>
    <scope>NUCLEOTIDE SEQUENCE</scope>
    <source>
        <strain evidence="7">Expedition CK06-06</strain>
    </source>
</reference>
<keyword evidence="6" id="KW-0066">ATP synthesis</keyword>
<dbReference type="EMBL" id="BARS01000591">
    <property type="protein sequence ID" value="GAF79680.1"/>
    <property type="molecule type" value="Genomic_DNA"/>
</dbReference>
<sequence>YLGLIYKEFIRLSAEAEGVMQAEATVARKLSTMDHTRLASCLGRAMGCQIELEEKVDPSLLGGVRVEINGKVIDGTLRAKLGGLKNLLEG</sequence>
<dbReference type="PANTHER" id="PTHR11910">
    <property type="entry name" value="ATP SYNTHASE DELTA CHAIN"/>
    <property type="match status" value="1"/>
</dbReference>
<dbReference type="GO" id="GO:0016020">
    <property type="term" value="C:membrane"/>
    <property type="evidence" value="ECO:0007669"/>
    <property type="project" value="UniProtKB-SubCell"/>
</dbReference>
<evidence type="ECO:0000256" key="5">
    <source>
        <dbReference type="ARBA" id="ARBA00023136"/>
    </source>
</evidence>
<keyword evidence="3" id="KW-0375">Hydrogen ion transport</keyword>
<keyword evidence="4" id="KW-0406">Ion transport</keyword>
<evidence type="ECO:0000256" key="1">
    <source>
        <dbReference type="ARBA" id="ARBA00004370"/>
    </source>
</evidence>
<name>X0TU82_9ZZZZ</name>
<dbReference type="Pfam" id="PF00213">
    <property type="entry name" value="OSCP"/>
    <property type="match status" value="1"/>
</dbReference>
<evidence type="ECO:0000256" key="6">
    <source>
        <dbReference type="ARBA" id="ARBA00023310"/>
    </source>
</evidence>
<dbReference type="InterPro" id="IPR020781">
    <property type="entry name" value="ATPase_OSCP/d_CS"/>
</dbReference>
<evidence type="ECO:0000256" key="2">
    <source>
        <dbReference type="ARBA" id="ARBA00022448"/>
    </source>
</evidence>
<comment type="caution">
    <text evidence="7">The sequence shown here is derived from an EMBL/GenBank/DDBJ whole genome shotgun (WGS) entry which is preliminary data.</text>
</comment>
<comment type="subcellular location">
    <subcellularLocation>
        <location evidence="1">Membrane</location>
    </subcellularLocation>
</comment>
<feature type="non-terminal residue" evidence="7">
    <location>
        <position position="1"/>
    </location>
</feature>
<protein>
    <recommendedName>
        <fullName evidence="8">ATP synthase subunit delta</fullName>
    </recommendedName>
</protein>
<dbReference type="PROSITE" id="PS00389">
    <property type="entry name" value="ATPASE_DELTA"/>
    <property type="match status" value="1"/>
</dbReference>
<evidence type="ECO:0000313" key="7">
    <source>
        <dbReference type="EMBL" id="GAF79680.1"/>
    </source>
</evidence>
<dbReference type="GO" id="GO:0046933">
    <property type="term" value="F:proton-transporting ATP synthase activity, rotational mechanism"/>
    <property type="evidence" value="ECO:0007669"/>
    <property type="project" value="InterPro"/>
</dbReference>
<evidence type="ECO:0008006" key="8">
    <source>
        <dbReference type="Google" id="ProtNLM"/>
    </source>
</evidence>
<gene>
    <name evidence="7" type="ORF">S01H1_01380</name>
</gene>
<dbReference type="PRINTS" id="PR00125">
    <property type="entry name" value="ATPASEDELTA"/>
</dbReference>
<keyword evidence="2" id="KW-0813">Transport</keyword>
<keyword evidence="5" id="KW-0472">Membrane</keyword>
<proteinExistence type="predicted"/>